<accession>A0ABQ5MR58</accession>
<evidence type="ECO:0000313" key="1">
    <source>
        <dbReference type="EMBL" id="GLB66472.1"/>
    </source>
</evidence>
<proteinExistence type="predicted"/>
<organism evidence="1 2">
    <name type="scientific">Arthrobacter mangrovi</name>
    <dbReference type="NCBI Taxonomy" id="2966350"/>
    <lineage>
        <taxon>Bacteria</taxon>
        <taxon>Bacillati</taxon>
        <taxon>Actinomycetota</taxon>
        <taxon>Actinomycetes</taxon>
        <taxon>Micrococcales</taxon>
        <taxon>Micrococcaceae</taxon>
        <taxon>Arthrobacter</taxon>
    </lineage>
</organism>
<dbReference type="Proteomes" id="UP001209654">
    <property type="component" value="Unassembled WGS sequence"/>
</dbReference>
<gene>
    <name evidence="1" type="ORF">AHIS1636_09110</name>
</gene>
<protein>
    <submittedName>
        <fullName evidence="1">Uncharacterized protein</fullName>
    </submittedName>
</protein>
<name>A0ABQ5MR58_9MICC</name>
<dbReference type="EMBL" id="BRVS01000004">
    <property type="protein sequence ID" value="GLB66472.1"/>
    <property type="molecule type" value="Genomic_DNA"/>
</dbReference>
<comment type="caution">
    <text evidence="1">The sequence shown here is derived from an EMBL/GenBank/DDBJ whole genome shotgun (WGS) entry which is preliminary data.</text>
</comment>
<keyword evidence="2" id="KW-1185">Reference proteome</keyword>
<reference evidence="1 2" key="1">
    <citation type="journal article" date="2023" name="Int. J. Syst. Evol. Microbiol.">
        <title>Arthrobacter mangrovi sp. nov., an actinobacterium isolated from the rhizosphere of a mangrove.</title>
        <authorList>
            <person name="Hamada M."/>
            <person name="Saitou S."/>
            <person name="Enomoto N."/>
            <person name="Nanri K."/>
            <person name="Hidaka K."/>
            <person name="Miura T."/>
            <person name="Tamura T."/>
        </authorList>
    </citation>
    <scope>NUCLEOTIDE SEQUENCE [LARGE SCALE GENOMIC DNA]</scope>
    <source>
        <strain evidence="1 2">NBRC 112813</strain>
    </source>
</reference>
<evidence type="ECO:0000313" key="2">
    <source>
        <dbReference type="Proteomes" id="UP001209654"/>
    </source>
</evidence>
<sequence length="245" mass="25685">MAKVVFSPAATAILRNGVRRGPPEPYGSRMERFTGFIVGLGTSAGRRLVVGHWMDSPLGAFTDVMTEDRDGLRTLLAPNRAVADYVSATYRFDDVVVAPLDAGLSPAGERSAEPGNEPGTTALVLRVSGGPLELRADLGPVTALGRMLQLVPARIAVHPAWLTAVNRAARILLPGVATAGSAGGGRREYYGVRSIRSVERAAASWNGAGLGPLAPVDPPVRFGFSSVPRTPQAVAVTTTILPARR</sequence>